<sequence>MLAPCKAAVLGLKFQHGRGCSQSSLQKLGMISNHRHLHLTRAPIYQQTHRIDATLTYRVLLPNLQVK</sequence>
<dbReference type="EMBL" id="LSYS01004331">
    <property type="protein sequence ID" value="OPJ79983.1"/>
    <property type="molecule type" value="Genomic_DNA"/>
</dbReference>
<evidence type="ECO:0000313" key="2">
    <source>
        <dbReference type="Proteomes" id="UP000190648"/>
    </source>
</evidence>
<evidence type="ECO:0000313" key="1">
    <source>
        <dbReference type="EMBL" id="OPJ79983.1"/>
    </source>
</evidence>
<proteinExistence type="predicted"/>
<gene>
    <name evidence="1" type="ORF">AV530_002403</name>
</gene>
<dbReference type="Proteomes" id="UP000190648">
    <property type="component" value="Unassembled WGS sequence"/>
</dbReference>
<comment type="caution">
    <text evidence="1">The sequence shown here is derived from an EMBL/GenBank/DDBJ whole genome shotgun (WGS) entry which is preliminary data.</text>
</comment>
<dbReference type="AlphaFoldDB" id="A0A1V4K6I3"/>
<organism evidence="1 2">
    <name type="scientific">Patagioenas fasciata monilis</name>
    <dbReference type="NCBI Taxonomy" id="372326"/>
    <lineage>
        <taxon>Eukaryota</taxon>
        <taxon>Metazoa</taxon>
        <taxon>Chordata</taxon>
        <taxon>Craniata</taxon>
        <taxon>Vertebrata</taxon>
        <taxon>Euteleostomi</taxon>
        <taxon>Archelosauria</taxon>
        <taxon>Archosauria</taxon>
        <taxon>Dinosauria</taxon>
        <taxon>Saurischia</taxon>
        <taxon>Theropoda</taxon>
        <taxon>Coelurosauria</taxon>
        <taxon>Aves</taxon>
        <taxon>Neognathae</taxon>
        <taxon>Neoaves</taxon>
        <taxon>Columbimorphae</taxon>
        <taxon>Columbiformes</taxon>
        <taxon>Columbidae</taxon>
        <taxon>Patagioenas</taxon>
    </lineage>
</organism>
<protein>
    <submittedName>
        <fullName evidence="1">Uncharacterized protein</fullName>
    </submittedName>
</protein>
<reference evidence="1 2" key="1">
    <citation type="submission" date="2016-02" db="EMBL/GenBank/DDBJ databases">
        <title>Band-tailed pigeon sequencing and assembly.</title>
        <authorList>
            <person name="Soares A.E."/>
            <person name="Novak B.J."/>
            <person name="Rice E.S."/>
            <person name="O'Connell B."/>
            <person name="Chang D."/>
            <person name="Weber S."/>
            <person name="Shapiro B."/>
        </authorList>
    </citation>
    <scope>NUCLEOTIDE SEQUENCE [LARGE SCALE GENOMIC DNA]</scope>
    <source>
        <strain evidence="1">BTP2013</strain>
        <tissue evidence="1">Blood</tissue>
    </source>
</reference>
<accession>A0A1V4K6I3</accession>
<dbReference type="OrthoDB" id="9388438at2759"/>
<name>A0A1V4K6I3_PATFA</name>
<keyword evidence="2" id="KW-1185">Reference proteome</keyword>